<dbReference type="InterPro" id="IPR006175">
    <property type="entry name" value="YjgF/YER057c/UK114"/>
</dbReference>
<dbReference type="GO" id="GO:0019239">
    <property type="term" value="F:deaminase activity"/>
    <property type="evidence" value="ECO:0007669"/>
    <property type="project" value="TreeGrafter"/>
</dbReference>
<dbReference type="FunFam" id="3.30.1330.40:FF:000001">
    <property type="entry name" value="L-PSP family endoribonuclease"/>
    <property type="match status" value="1"/>
</dbReference>
<dbReference type="NCBIfam" id="TIGR00004">
    <property type="entry name" value="Rid family detoxifying hydrolase"/>
    <property type="match status" value="1"/>
</dbReference>
<accession>A0A1Y2K065</accession>
<organism evidence="2 3">
    <name type="scientific">Magnetofaba australis IT-1</name>
    <dbReference type="NCBI Taxonomy" id="1434232"/>
    <lineage>
        <taxon>Bacteria</taxon>
        <taxon>Pseudomonadati</taxon>
        <taxon>Pseudomonadota</taxon>
        <taxon>Magnetococcia</taxon>
        <taxon>Magnetococcales</taxon>
        <taxon>Magnetococcaceae</taxon>
        <taxon>Magnetofaba</taxon>
    </lineage>
</organism>
<dbReference type="PANTHER" id="PTHR11803">
    <property type="entry name" value="2-IMINOBUTANOATE/2-IMINOPROPANOATE DEAMINASE RIDA"/>
    <property type="match status" value="1"/>
</dbReference>
<dbReference type="InterPro" id="IPR019897">
    <property type="entry name" value="RidA_CS"/>
</dbReference>
<keyword evidence="3" id="KW-1185">Reference proteome</keyword>
<sequence>MSSRRAIATDNAPQAIGPYSQAAAVGPWLYMSGQIPLDPATGEMVEGDISAQAERVMQNLRGVLEAAGGDFSCVVKTTIFLTDLAAFGEVNAVYAKFFQQPYPARATVEVAALPKGAKVEIEAVAYIAANGAA</sequence>
<name>A0A1Y2K065_9PROT</name>
<dbReference type="SUPFAM" id="SSF55298">
    <property type="entry name" value="YjgF-like"/>
    <property type="match status" value="1"/>
</dbReference>
<dbReference type="Proteomes" id="UP000194003">
    <property type="component" value="Unassembled WGS sequence"/>
</dbReference>
<dbReference type="EMBL" id="LVJN01000020">
    <property type="protein sequence ID" value="OSM01433.1"/>
    <property type="molecule type" value="Genomic_DNA"/>
</dbReference>
<protein>
    <submittedName>
        <fullName evidence="2">Putative endoribonuclease L-PSP</fullName>
    </submittedName>
</protein>
<comment type="caution">
    <text evidence="2">The sequence shown here is derived from an EMBL/GenBank/DDBJ whole genome shotgun (WGS) entry which is preliminary data.</text>
</comment>
<dbReference type="GO" id="GO:0005829">
    <property type="term" value="C:cytosol"/>
    <property type="evidence" value="ECO:0007669"/>
    <property type="project" value="TreeGrafter"/>
</dbReference>
<comment type="similarity">
    <text evidence="1">Belongs to the RutC family.</text>
</comment>
<dbReference type="InterPro" id="IPR006056">
    <property type="entry name" value="RidA"/>
</dbReference>
<evidence type="ECO:0000313" key="3">
    <source>
        <dbReference type="Proteomes" id="UP000194003"/>
    </source>
</evidence>
<dbReference type="InterPro" id="IPR035959">
    <property type="entry name" value="RutC-like_sf"/>
</dbReference>
<dbReference type="OrthoDB" id="9809792at2"/>
<proteinExistence type="inferred from homology"/>
<dbReference type="PROSITE" id="PS01094">
    <property type="entry name" value="UPF0076"/>
    <property type="match status" value="1"/>
</dbReference>
<dbReference type="CDD" id="cd00448">
    <property type="entry name" value="YjgF_YER057c_UK114_family"/>
    <property type="match status" value="1"/>
</dbReference>
<evidence type="ECO:0000256" key="1">
    <source>
        <dbReference type="ARBA" id="ARBA00010552"/>
    </source>
</evidence>
<dbReference type="PANTHER" id="PTHR11803:SF39">
    <property type="entry name" value="2-IMINOBUTANOATE_2-IMINOPROPANOATE DEAMINASE"/>
    <property type="match status" value="1"/>
</dbReference>
<reference evidence="2 3" key="1">
    <citation type="journal article" date="2016" name="BMC Genomics">
        <title>Combined genomic and structural analyses of a cultured magnetotactic bacterium reveals its niche adaptation to a dynamic environment.</title>
        <authorList>
            <person name="Araujo A.C."/>
            <person name="Morillo V."/>
            <person name="Cypriano J."/>
            <person name="Teixeira L.C."/>
            <person name="Leao P."/>
            <person name="Lyra S."/>
            <person name="Almeida L.G."/>
            <person name="Bazylinski D.A."/>
            <person name="Vasconcellos A.T."/>
            <person name="Abreu F."/>
            <person name="Lins U."/>
        </authorList>
    </citation>
    <scope>NUCLEOTIDE SEQUENCE [LARGE SCALE GENOMIC DNA]</scope>
    <source>
        <strain evidence="2 3">IT-1</strain>
    </source>
</reference>
<dbReference type="AlphaFoldDB" id="A0A1Y2K065"/>
<dbReference type="Gene3D" id="3.30.1330.40">
    <property type="entry name" value="RutC-like"/>
    <property type="match status" value="1"/>
</dbReference>
<dbReference type="RefSeq" id="WP_085442887.1">
    <property type="nucleotide sequence ID" value="NZ_LVJN01000020.1"/>
</dbReference>
<gene>
    <name evidence="2" type="ORF">MAIT1_01393</name>
</gene>
<dbReference type="STRING" id="1434232.MAIT1_01393"/>
<dbReference type="Pfam" id="PF01042">
    <property type="entry name" value="Ribonuc_L-PSP"/>
    <property type="match status" value="1"/>
</dbReference>
<evidence type="ECO:0000313" key="2">
    <source>
        <dbReference type="EMBL" id="OSM01433.1"/>
    </source>
</evidence>